<dbReference type="InterPro" id="IPR010657">
    <property type="entry name" value="ImpA_N"/>
</dbReference>
<sequence>MTDFKSLGTQPISEAQPCGVDVRDDPDFELLQNEIAKLTNPAASGSPDWEQVVKLSSALLAGKGKDILVASYLTGALLITRGLAGLSDGAQALEGLLATHWEGLYPPVARLRARRNAIQWLIDRVRAHGDEHDWSSWPPQDAALVEGLRASLAGIDRVLAEKDDEAPSMQPLRALLGTVQVAEPEPEPVAVAEAVVENEPVAAPAAAPAPAPRPAPVAAPIAAPAIQADPLAPLAVDSSDGASHATDEALDRLAAIGTWYAQNEPSSALGFRLRRIGVWAGIERAPNAQGSDTQLPGPIAPLQDALRNLQSRAAHGDIVGFAETQVLTYPFWLDLNYAAATALAQLGDTWGAARREVCGETATFVARMEGIERLKFANGVPFANADTVQWLGSLASSGGDAGAAAAPDPLVAVLSRARALAADNDLRAAAQWLQDAIDKTAAVGARLRLRTALCDLLLEHRPGARLDAFARALVEEVDRYGVASWDPALTADALRAAYAILSRNDQNEAETAALLARIAPLDVGIAVRLIT</sequence>
<dbReference type="NCBIfam" id="TIGR03362">
    <property type="entry name" value="VI_chp_7"/>
    <property type="match status" value="1"/>
</dbReference>
<evidence type="ECO:0000313" key="3">
    <source>
        <dbReference type="Proteomes" id="UP000054911"/>
    </source>
</evidence>
<dbReference type="InterPro" id="IPR017739">
    <property type="entry name" value="T6SS-assoc_VCA0119"/>
</dbReference>
<dbReference type="Pfam" id="PF06812">
    <property type="entry name" value="ImpA_N"/>
    <property type="match status" value="1"/>
</dbReference>
<comment type="caution">
    <text evidence="2">The sequence shown here is derived from an EMBL/GenBank/DDBJ whole genome shotgun (WGS) entry which is preliminary data.</text>
</comment>
<evidence type="ECO:0000313" key="2">
    <source>
        <dbReference type="EMBL" id="SAK43387.1"/>
    </source>
</evidence>
<dbReference type="PANTHER" id="PTHR37024">
    <property type="entry name" value="TYPE VI SECRETION SYSTEM DUF2094 AND IMPA-RELATED DOMAIN PROTEIN"/>
    <property type="match status" value="1"/>
</dbReference>
<feature type="domain" description="ImpA N-terminal" evidence="1">
    <location>
        <begin position="10"/>
        <end position="122"/>
    </location>
</feature>
<name>A0A157ZES2_9BURK</name>
<reference evidence="2" key="1">
    <citation type="submission" date="2016-01" db="EMBL/GenBank/DDBJ databases">
        <authorList>
            <person name="Peeters C."/>
        </authorList>
    </citation>
    <scope>NUCLEOTIDE SEQUENCE [LARGE SCALE GENOMIC DNA]</scope>
    <source>
        <strain evidence="2">LMG 29323</strain>
    </source>
</reference>
<dbReference type="EMBL" id="FCOE02000002">
    <property type="protein sequence ID" value="SAK43387.1"/>
    <property type="molecule type" value="Genomic_DNA"/>
</dbReference>
<gene>
    <name evidence="2" type="ORF">AWB80_00588</name>
</gene>
<dbReference type="Proteomes" id="UP000054911">
    <property type="component" value="Unassembled WGS sequence"/>
</dbReference>
<dbReference type="OrthoDB" id="9771118at2"/>
<organism evidence="2 3">
    <name type="scientific">Caballeronia pedi</name>
    <dbReference type="NCBI Taxonomy" id="1777141"/>
    <lineage>
        <taxon>Bacteria</taxon>
        <taxon>Pseudomonadati</taxon>
        <taxon>Pseudomonadota</taxon>
        <taxon>Betaproteobacteria</taxon>
        <taxon>Burkholderiales</taxon>
        <taxon>Burkholderiaceae</taxon>
        <taxon>Caballeronia</taxon>
    </lineage>
</organism>
<dbReference type="RefSeq" id="WP_061173158.1">
    <property type="nucleotide sequence ID" value="NZ_FCOE02000002.1"/>
</dbReference>
<dbReference type="PANTHER" id="PTHR37024:SF3">
    <property type="entry name" value="TYPE VI SECRETION SYSTEM PROTEIN TSSA"/>
    <property type="match status" value="1"/>
</dbReference>
<dbReference type="STRING" id="1777141.AWB80_00588"/>
<keyword evidence="3" id="KW-1185">Reference proteome</keyword>
<accession>A0A157ZES2</accession>
<proteinExistence type="predicted"/>
<dbReference type="AlphaFoldDB" id="A0A157ZES2"/>
<evidence type="ECO:0000259" key="1">
    <source>
        <dbReference type="Pfam" id="PF06812"/>
    </source>
</evidence>
<protein>
    <recommendedName>
        <fullName evidence="1">ImpA N-terminal domain-containing protein</fullName>
    </recommendedName>
</protein>
<dbReference type="Pfam" id="PF16989">
    <property type="entry name" value="T6SS_VasJ"/>
    <property type="match status" value="1"/>
</dbReference>